<sequence>MTDIKFSDLPEEFKVHLSEKGKDDLWHRIDEFGGIKTLSESFDFSRSKMYNWKNKDLALPVKFVKRIMGENSTDEVTVLKGKGSSSYIKEPFFPLNVSSELLTRVEASVNENSDGTPVYITGEKVLADRFTELLEQLGRVEYSVYSRDSRFEVRYPKFLNQLFRGISYETNFSALIDEKGEIKDGTILVRDREIDISDFDGKLYSREKSFEIALQRSDSDKIAELMAEESTKVRRMIGN</sequence>
<dbReference type="GeneID" id="42364477"/>
<reference evidence="2" key="1">
    <citation type="submission" date="2019-05" db="EMBL/GenBank/DDBJ databases">
        <title>Candidatus Nanohalobium constans, a novel model system to study the DPANN nano-sized archaea: genomic and physiological characterization of a nanoarchaeon co-cultured with its chitinotrophic host.</title>
        <authorList>
            <person name="La Cono V."/>
            <person name="Arcadi E."/>
            <person name="Crisafi F."/>
            <person name="Denaro R."/>
            <person name="La Spada G."/>
            <person name="Messina E."/>
            <person name="Smedile F."/>
            <person name="Toshchakov S.V."/>
            <person name="Shevchenko M.A."/>
            <person name="Golyshin P.N."/>
            <person name="Golyshina O.V."/>
            <person name="Ferrer M."/>
            <person name="Rohde M."/>
            <person name="Mushegian A."/>
            <person name="Sorokin D.Y."/>
            <person name="Giuliano L."/>
            <person name="Yakimov M.M."/>
        </authorList>
    </citation>
    <scope>NUCLEOTIDE SEQUENCE [LARGE SCALE GENOMIC DNA]</scope>
    <source>
        <strain evidence="2">LC1Nh</strain>
    </source>
</reference>
<accession>A0A5Q0UGC8</accession>
<evidence type="ECO:0000313" key="1">
    <source>
        <dbReference type="EMBL" id="QGA80005.1"/>
    </source>
</evidence>
<dbReference type="RefSeq" id="WP_153549742.1">
    <property type="nucleotide sequence ID" value="NZ_CP040089.1"/>
</dbReference>
<dbReference type="AlphaFoldDB" id="A0A5Q0UGC8"/>
<name>A0A5Q0UGC8_9ARCH</name>
<dbReference type="KEGG" id="ncon:LC1Nh_0097"/>
<proteinExistence type="predicted"/>
<dbReference type="Proteomes" id="UP000377803">
    <property type="component" value="Chromosome"/>
</dbReference>
<dbReference type="EMBL" id="CP040089">
    <property type="protein sequence ID" value="QGA80005.1"/>
    <property type="molecule type" value="Genomic_DNA"/>
</dbReference>
<organism evidence="1 2">
    <name type="scientific">Candidatus Nanohalobium constans</name>
    <dbReference type="NCBI Taxonomy" id="2565781"/>
    <lineage>
        <taxon>Archaea</taxon>
        <taxon>Candidatus Nanohalarchaeota</taxon>
        <taxon>Candidatus Nanohalobia</taxon>
        <taxon>Candidatus Nanohalobiales</taxon>
        <taxon>Candidatus Nanohalobiaceae</taxon>
        <taxon>Candidatus Nanohalobium</taxon>
    </lineage>
</organism>
<protein>
    <submittedName>
        <fullName evidence="1">Uncharacterized protein</fullName>
    </submittedName>
</protein>
<evidence type="ECO:0000313" key="2">
    <source>
        <dbReference type="Proteomes" id="UP000377803"/>
    </source>
</evidence>
<gene>
    <name evidence="1" type="ORF">LC1Nh_0097</name>
</gene>
<keyword evidence="2" id="KW-1185">Reference proteome</keyword>